<dbReference type="InterPro" id="IPR005182">
    <property type="entry name" value="YdbS-like_PH"/>
</dbReference>
<accession>A0ABS4TXH1</accession>
<dbReference type="PANTHER" id="PTHR34473:SF3">
    <property type="entry name" value="TRANSMEMBRANE PROTEIN-RELATED"/>
    <property type="match status" value="1"/>
</dbReference>
<feature type="transmembrane region" description="Helical" evidence="2">
    <location>
        <begin position="55"/>
        <end position="73"/>
    </location>
</feature>
<organism evidence="4 5">
    <name type="scientific">Kibdelosporangium banguiense</name>
    <dbReference type="NCBI Taxonomy" id="1365924"/>
    <lineage>
        <taxon>Bacteria</taxon>
        <taxon>Bacillati</taxon>
        <taxon>Actinomycetota</taxon>
        <taxon>Actinomycetes</taxon>
        <taxon>Pseudonocardiales</taxon>
        <taxon>Pseudonocardiaceae</taxon>
        <taxon>Kibdelosporangium</taxon>
    </lineage>
</organism>
<evidence type="ECO:0000313" key="5">
    <source>
        <dbReference type="Proteomes" id="UP001519332"/>
    </source>
</evidence>
<keyword evidence="2" id="KW-0812">Transmembrane</keyword>
<feature type="domain" description="YdbS-like PH" evidence="3">
    <location>
        <begin position="76"/>
        <end position="155"/>
    </location>
</feature>
<feature type="domain" description="YdbS-like PH" evidence="3">
    <location>
        <begin position="408"/>
        <end position="482"/>
    </location>
</feature>
<sequence>MTAQTAPAEPAAASAGDTVPWKHLDIRVVWVNATVFLLSLGSGLLGLYLFPSGDVWPLLVACGFGVLTTALDLQRWLTTRYRITEERVEKRTGWLFLEYRGVPRERIRSIDTSARIRHRIAQLRVVHIEAGESGLKSTFSLNALRKEMAAQLRRELIPDQHPEPAEQETVIARFRWYWIFYTMFQFWAFFAAAMFLHASYWFLRSFDIDLIEIVENAAASAGLGTGLSVLVGVAAVFVLGFFGLAFEFVAKFWNFELVRTVDQSGALLTRQGLFTTQSVYREDRRIRGIHIYEPLLLRWMRLAETTLVTTGIHAMRKETANILPRCPVGEARRVAKYVLPGDVEPLEAPLLRHPRSALRQRLMRATYVPAAVAGIMLWLGATGVWADWIWQIPLLFLPFTWTLGVIAYYTLGHTLAGDYLVVRSGATGQATVALQTRAVAGWKLQQTIFQRVARRMTVGIPTAAGHRYYRAPDAGLDQALAFINGATPWLAAEFIEKASPPPSPEKPDHPTEGEIGGKNAAH</sequence>
<feature type="transmembrane region" description="Helical" evidence="2">
    <location>
        <begin position="223"/>
        <end position="249"/>
    </location>
</feature>
<dbReference type="PANTHER" id="PTHR34473">
    <property type="entry name" value="UPF0699 TRANSMEMBRANE PROTEIN YDBS"/>
    <property type="match status" value="1"/>
</dbReference>
<evidence type="ECO:0000256" key="2">
    <source>
        <dbReference type="SAM" id="Phobius"/>
    </source>
</evidence>
<dbReference type="Proteomes" id="UP001519332">
    <property type="component" value="Unassembled WGS sequence"/>
</dbReference>
<dbReference type="EMBL" id="JAGINW010000001">
    <property type="protein sequence ID" value="MBP2329068.1"/>
    <property type="molecule type" value="Genomic_DNA"/>
</dbReference>
<proteinExistence type="predicted"/>
<keyword evidence="2" id="KW-0472">Membrane</keyword>
<keyword evidence="5" id="KW-1185">Reference proteome</keyword>
<protein>
    <submittedName>
        <fullName evidence="4">Membrane protein</fullName>
    </submittedName>
</protein>
<gene>
    <name evidence="4" type="ORF">JOF56_009453</name>
</gene>
<feature type="region of interest" description="Disordered" evidence="1">
    <location>
        <begin position="497"/>
        <end position="522"/>
    </location>
</feature>
<feature type="transmembrane region" description="Helical" evidence="2">
    <location>
        <begin position="365"/>
        <end position="386"/>
    </location>
</feature>
<feature type="transmembrane region" description="Helical" evidence="2">
    <location>
        <begin position="178"/>
        <end position="203"/>
    </location>
</feature>
<feature type="transmembrane region" description="Helical" evidence="2">
    <location>
        <begin position="392"/>
        <end position="411"/>
    </location>
</feature>
<keyword evidence="2" id="KW-1133">Transmembrane helix</keyword>
<comment type="caution">
    <text evidence="4">The sequence shown here is derived from an EMBL/GenBank/DDBJ whole genome shotgun (WGS) entry which is preliminary data.</text>
</comment>
<dbReference type="RefSeq" id="WP_209645935.1">
    <property type="nucleotide sequence ID" value="NZ_JAGINW010000001.1"/>
</dbReference>
<reference evidence="4 5" key="1">
    <citation type="submission" date="2021-03" db="EMBL/GenBank/DDBJ databases">
        <title>Sequencing the genomes of 1000 actinobacteria strains.</title>
        <authorList>
            <person name="Klenk H.-P."/>
        </authorList>
    </citation>
    <scope>NUCLEOTIDE SEQUENCE [LARGE SCALE GENOMIC DNA]</scope>
    <source>
        <strain evidence="4 5">DSM 46670</strain>
    </source>
</reference>
<evidence type="ECO:0000313" key="4">
    <source>
        <dbReference type="EMBL" id="MBP2329068.1"/>
    </source>
</evidence>
<dbReference type="Pfam" id="PF03703">
    <property type="entry name" value="bPH_2"/>
    <property type="match status" value="2"/>
</dbReference>
<feature type="transmembrane region" description="Helical" evidence="2">
    <location>
        <begin position="28"/>
        <end position="49"/>
    </location>
</feature>
<evidence type="ECO:0000259" key="3">
    <source>
        <dbReference type="Pfam" id="PF03703"/>
    </source>
</evidence>
<name>A0ABS4TXH1_9PSEU</name>
<evidence type="ECO:0000256" key="1">
    <source>
        <dbReference type="SAM" id="MobiDB-lite"/>
    </source>
</evidence>